<dbReference type="OrthoDB" id="9767722at2"/>
<dbReference type="PROSITE" id="PS00675">
    <property type="entry name" value="SIGMA54_INTERACT_1"/>
    <property type="match status" value="1"/>
</dbReference>
<dbReference type="PANTHER" id="PTHR32071:SF57">
    <property type="entry name" value="C4-DICARBOXYLATE TRANSPORT TRANSCRIPTIONAL REGULATORY PROTEIN DCTD"/>
    <property type="match status" value="1"/>
</dbReference>
<dbReference type="KEGG" id="mgot:MgSA37_03292"/>
<sequence length="457" mass="51510">MILIIDDDIAVRTSLLLLLKGEGYDAADCMTPAEAIRFIKKDEPELIILDLNFSNDTSGKEGMEILGKIRQINAQIPIILITGWASIELAVQGMKAGANDFINKPWNNDHLLQSVKTMLDLRGKKAAHHTRKQLDKTYNFQHIIGEDAKMLEILETIGRVATTDASVLIMGESGTGKELIAEAIHQNSLRKSKPFVKVNLGGISTSLFESEMFGHVRGAFTDARFDRAGRFELANKGTIFLDEIGDLDGSSQVKLLRVLQDRTYEVLGNSRTKTVDVRVVCATNKNLNDMVNRSTFREDLLYRINLITIYLPALRDRPKDIPLLVNFFIDNLKEIYNRPRLSVAPAAIKWLQQLPLPGNIRQLKNLVERTILVSKNDELTAEDFRSQFELSPVKKGNMQLPGIGTLTLEEVEVEMIKRAMEYHKNKISKAAVSLGLTRSALYRRLDKYQIPYDEAED</sequence>
<dbReference type="Pfam" id="PF25601">
    <property type="entry name" value="AAA_lid_14"/>
    <property type="match status" value="1"/>
</dbReference>
<dbReference type="Pfam" id="PF00072">
    <property type="entry name" value="Response_reg"/>
    <property type="match status" value="1"/>
</dbReference>
<dbReference type="FunFam" id="3.40.50.300:FF:000006">
    <property type="entry name" value="DNA-binding transcriptional regulator NtrC"/>
    <property type="match status" value="1"/>
</dbReference>
<dbReference type="Gene3D" id="1.10.8.60">
    <property type="match status" value="1"/>
</dbReference>
<dbReference type="InterPro" id="IPR003593">
    <property type="entry name" value="AAA+_ATPase"/>
</dbReference>
<dbReference type="PANTHER" id="PTHR32071">
    <property type="entry name" value="TRANSCRIPTIONAL REGULATORY PROTEIN"/>
    <property type="match status" value="1"/>
</dbReference>
<accession>A0A0X8X3T7</accession>
<organism evidence="1 2">
    <name type="scientific">Mucilaginibacter gotjawali</name>
    <dbReference type="NCBI Taxonomy" id="1550579"/>
    <lineage>
        <taxon>Bacteria</taxon>
        <taxon>Pseudomonadati</taxon>
        <taxon>Bacteroidota</taxon>
        <taxon>Sphingobacteriia</taxon>
        <taxon>Sphingobacteriales</taxon>
        <taxon>Sphingobacteriaceae</taxon>
        <taxon>Mucilaginibacter</taxon>
    </lineage>
</organism>
<proteinExistence type="predicted"/>
<dbReference type="InterPro" id="IPR002078">
    <property type="entry name" value="Sigma_54_int"/>
</dbReference>
<dbReference type="GO" id="GO:0006355">
    <property type="term" value="P:regulation of DNA-templated transcription"/>
    <property type="evidence" value="ECO:0007669"/>
    <property type="project" value="InterPro"/>
</dbReference>
<dbReference type="InterPro" id="IPR009057">
    <property type="entry name" value="Homeodomain-like_sf"/>
</dbReference>
<dbReference type="InterPro" id="IPR027417">
    <property type="entry name" value="P-loop_NTPase"/>
</dbReference>
<dbReference type="InterPro" id="IPR001789">
    <property type="entry name" value="Sig_transdc_resp-reg_receiver"/>
</dbReference>
<dbReference type="PROSITE" id="PS50110">
    <property type="entry name" value="RESPONSE_REGULATORY"/>
    <property type="match status" value="1"/>
</dbReference>
<protein>
    <submittedName>
        <fullName evidence="1">Transcriptional regulatory protein ZraR</fullName>
    </submittedName>
</protein>
<dbReference type="CDD" id="cd00009">
    <property type="entry name" value="AAA"/>
    <property type="match status" value="1"/>
</dbReference>
<dbReference type="Gene3D" id="1.10.10.60">
    <property type="entry name" value="Homeodomain-like"/>
    <property type="match status" value="1"/>
</dbReference>
<dbReference type="InterPro" id="IPR002197">
    <property type="entry name" value="HTH_Fis"/>
</dbReference>
<dbReference type="SUPFAM" id="SSF52540">
    <property type="entry name" value="P-loop containing nucleoside triphosphate hydrolases"/>
    <property type="match status" value="1"/>
</dbReference>
<dbReference type="Pfam" id="PF02954">
    <property type="entry name" value="HTH_8"/>
    <property type="match status" value="1"/>
</dbReference>
<dbReference type="RefSeq" id="WP_096353297.1">
    <property type="nucleotide sequence ID" value="NZ_AP017313.1"/>
</dbReference>
<dbReference type="Gene3D" id="3.40.50.2300">
    <property type="match status" value="1"/>
</dbReference>
<reference evidence="1 2" key="1">
    <citation type="submission" date="2015-12" db="EMBL/GenBank/DDBJ databases">
        <title>Genome sequence of Mucilaginibacter gotjawali.</title>
        <authorList>
            <person name="Lee J.S."/>
            <person name="Lee K.C."/>
            <person name="Kim K.K."/>
            <person name="Lee B.W."/>
        </authorList>
    </citation>
    <scope>NUCLEOTIDE SEQUENCE [LARGE SCALE GENOMIC DNA]</scope>
    <source>
        <strain evidence="1 2">SA3-7</strain>
    </source>
</reference>
<evidence type="ECO:0000313" key="2">
    <source>
        <dbReference type="Proteomes" id="UP000218263"/>
    </source>
</evidence>
<dbReference type="InterPro" id="IPR025943">
    <property type="entry name" value="Sigma_54_int_dom_ATP-bd_2"/>
</dbReference>
<dbReference type="GO" id="GO:0043565">
    <property type="term" value="F:sequence-specific DNA binding"/>
    <property type="evidence" value="ECO:0007669"/>
    <property type="project" value="InterPro"/>
</dbReference>
<gene>
    <name evidence="1" type="primary">zraR_5</name>
    <name evidence="1" type="ORF">MgSA37_03292</name>
</gene>
<dbReference type="Pfam" id="PF00158">
    <property type="entry name" value="Sigma54_activat"/>
    <property type="match status" value="1"/>
</dbReference>
<dbReference type="SUPFAM" id="SSF52172">
    <property type="entry name" value="CheY-like"/>
    <property type="match status" value="1"/>
</dbReference>
<dbReference type="PROSITE" id="PS50045">
    <property type="entry name" value="SIGMA54_INTERACT_4"/>
    <property type="match status" value="1"/>
</dbReference>
<dbReference type="InterPro" id="IPR025662">
    <property type="entry name" value="Sigma_54_int_dom_ATP-bd_1"/>
</dbReference>
<dbReference type="GO" id="GO:0005524">
    <property type="term" value="F:ATP binding"/>
    <property type="evidence" value="ECO:0007669"/>
    <property type="project" value="UniProtKB-KW"/>
</dbReference>
<dbReference type="EMBL" id="AP017313">
    <property type="protein sequence ID" value="BAU55111.1"/>
    <property type="molecule type" value="Genomic_DNA"/>
</dbReference>
<dbReference type="InterPro" id="IPR011006">
    <property type="entry name" value="CheY-like_superfamily"/>
</dbReference>
<dbReference type="SMART" id="SM00448">
    <property type="entry name" value="REC"/>
    <property type="match status" value="1"/>
</dbReference>
<dbReference type="AlphaFoldDB" id="A0A0X8X3T7"/>
<dbReference type="PRINTS" id="PR01590">
    <property type="entry name" value="HTHFIS"/>
</dbReference>
<dbReference type="PROSITE" id="PS00676">
    <property type="entry name" value="SIGMA54_INTERACT_2"/>
    <property type="match status" value="1"/>
</dbReference>
<dbReference type="SMART" id="SM00382">
    <property type="entry name" value="AAA"/>
    <property type="match status" value="1"/>
</dbReference>
<dbReference type="InterPro" id="IPR058031">
    <property type="entry name" value="AAA_lid_NorR"/>
</dbReference>
<keyword evidence="2" id="KW-1185">Reference proteome</keyword>
<dbReference type="GO" id="GO:0000160">
    <property type="term" value="P:phosphorelay signal transduction system"/>
    <property type="evidence" value="ECO:0007669"/>
    <property type="project" value="InterPro"/>
</dbReference>
<dbReference type="Gene3D" id="3.40.50.300">
    <property type="entry name" value="P-loop containing nucleotide triphosphate hydrolases"/>
    <property type="match status" value="1"/>
</dbReference>
<evidence type="ECO:0000313" key="1">
    <source>
        <dbReference type="EMBL" id="BAU55111.1"/>
    </source>
</evidence>
<dbReference type="Proteomes" id="UP000218263">
    <property type="component" value="Chromosome"/>
</dbReference>
<name>A0A0X8X3T7_9SPHI</name>
<dbReference type="SUPFAM" id="SSF46689">
    <property type="entry name" value="Homeodomain-like"/>
    <property type="match status" value="1"/>
</dbReference>